<dbReference type="InterPro" id="IPR045034">
    <property type="entry name" value="O-acyltransferase_WSD1-like"/>
</dbReference>
<protein>
    <recommendedName>
        <fullName evidence="3">diacylglycerol O-acyltransferase</fullName>
        <ecNumber evidence="3">2.3.1.20</ecNumber>
    </recommendedName>
</protein>
<comment type="pathway">
    <text evidence="2">Lipid metabolism.</text>
</comment>
<name>A0A226EIB8_FOLCA</name>
<dbReference type="InterPro" id="IPR004255">
    <property type="entry name" value="O-acyltransferase_WSD1_N"/>
</dbReference>
<evidence type="ECO:0000256" key="5">
    <source>
        <dbReference type="ARBA" id="ARBA00023315"/>
    </source>
</evidence>
<dbReference type="EC" id="2.3.1.20" evidence="3"/>
<organism evidence="8 9">
    <name type="scientific">Folsomia candida</name>
    <name type="common">Springtail</name>
    <dbReference type="NCBI Taxonomy" id="158441"/>
    <lineage>
        <taxon>Eukaryota</taxon>
        <taxon>Metazoa</taxon>
        <taxon>Ecdysozoa</taxon>
        <taxon>Arthropoda</taxon>
        <taxon>Hexapoda</taxon>
        <taxon>Collembola</taxon>
        <taxon>Entomobryomorpha</taxon>
        <taxon>Isotomoidea</taxon>
        <taxon>Isotomidae</taxon>
        <taxon>Proisotominae</taxon>
        <taxon>Folsomia</taxon>
    </lineage>
</organism>
<evidence type="ECO:0000256" key="2">
    <source>
        <dbReference type="ARBA" id="ARBA00005189"/>
    </source>
</evidence>
<dbReference type="EMBL" id="LNIX01000003">
    <property type="protein sequence ID" value="OXA57425.1"/>
    <property type="molecule type" value="Genomic_DNA"/>
</dbReference>
<dbReference type="PANTHER" id="PTHR31650">
    <property type="entry name" value="O-ACYLTRANSFERASE (WSD1-LIKE) FAMILY PROTEIN"/>
    <property type="match status" value="1"/>
</dbReference>
<feature type="domain" description="O-acyltransferase WSD1-like N-terminal" evidence="7">
    <location>
        <begin position="121"/>
        <end position="237"/>
    </location>
</feature>
<keyword evidence="9" id="KW-1185">Reference proteome</keyword>
<evidence type="ECO:0000256" key="3">
    <source>
        <dbReference type="ARBA" id="ARBA00013244"/>
    </source>
</evidence>
<proteinExistence type="predicted"/>
<gene>
    <name evidence="8" type="ORF">Fcan01_06630</name>
</gene>
<evidence type="ECO:0000313" key="8">
    <source>
        <dbReference type="EMBL" id="OXA57425.1"/>
    </source>
</evidence>
<sequence>MIPKMLSFVVQVIATMLKFVIAYTLIFPSLTIVALFNEICRIFVSLSLLWTKYRLFGFGLSNMFYLAGPFHGGLNLCVLVSQDEVDIEKERSRFQRVLSQQTKTGGKTFKRLTETLSCQQGYGCWKHNGENFDIRNHVKLYDLSKPGQGRDYFTQEELLDSIFTRLWQYMDCDDSQPEWEWLIVQRVLMPEGLRTMRIFRFHHAYMDGVTTAMLLSRGLMDQPSPPFVFDLTKQLPPWQTFMLLVSKVYALLRVPYFLLETFLHSQNNRNHLQKDPFLAVNSERKITMKVSSVVPVENLRQLKNKYDKTASVTSIIASAARSALALVAKQKGVYNATMNLSVPLAVPVYPDISPRNRISFVKVHLPLDAEDEDELVQIPGARDLLSAYFLLRWMDRFPRPVFNLFHKFQGGAFISTMFNNLPFLRNLGSIDGSVIEEVMVWPHPKKPVGLLITGVRYGDSIRFYSSTDDSVFSRDDAKLLLDAFTDELGVKEWENDYTKP</sequence>
<evidence type="ECO:0000256" key="1">
    <source>
        <dbReference type="ARBA" id="ARBA00004771"/>
    </source>
</evidence>
<comment type="catalytic activity">
    <reaction evidence="6">
        <text>an acyl-CoA + a 1,2-diacyl-sn-glycerol = a triacyl-sn-glycerol + CoA</text>
        <dbReference type="Rhea" id="RHEA:10868"/>
        <dbReference type="ChEBI" id="CHEBI:17815"/>
        <dbReference type="ChEBI" id="CHEBI:57287"/>
        <dbReference type="ChEBI" id="CHEBI:58342"/>
        <dbReference type="ChEBI" id="CHEBI:64615"/>
        <dbReference type="EC" id="2.3.1.20"/>
    </reaction>
</comment>
<comment type="caution">
    <text evidence="8">The sequence shown here is derived from an EMBL/GenBank/DDBJ whole genome shotgun (WGS) entry which is preliminary data.</text>
</comment>
<comment type="pathway">
    <text evidence="1">Glycerolipid metabolism; triacylglycerol biosynthesis.</text>
</comment>
<accession>A0A226EIB8</accession>
<keyword evidence="4" id="KW-0808">Transferase</keyword>
<dbReference type="PANTHER" id="PTHR31650:SF1">
    <property type="entry name" value="WAX ESTER SYNTHASE_DIACYLGLYCEROL ACYLTRANSFERASE 4-RELATED"/>
    <property type="match status" value="1"/>
</dbReference>
<dbReference type="Pfam" id="PF03007">
    <property type="entry name" value="WS_DGAT_cat"/>
    <property type="match status" value="1"/>
</dbReference>
<dbReference type="AlphaFoldDB" id="A0A226EIB8"/>
<dbReference type="OrthoDB" id="8196708at2759"/>
<evidence type="ECO:0000313" key="9">
    <source>
        <dbReference type="Proteomes" id="UP000198287"/>
    </source>
</evidence>
<dbReference type="UniPathway" id="UPA00282"/>
<dbReference type="GO" id="GO:0004144">
    <property type="term" value="F:diacylglycerol O-acyltransferase activity"/>
    <property type="evidence" value="ECO:0007669"/>
    <property type="project" value="UniProtKB-EC"/>
</dbReference>
<evidence type="ECO:0000259" key="7">
    <source>
        <dbReference type="Pfam" id="PF03007"/>
    </source>
</evidence>
<reference evidence="8 9" key="1">
    <citation type="submission" date="2015-12" db="EMBL/GenBank/DDBJ databases">
        <title>The genome of Folsomia candida.</title>
        <authorList>
            <person name="Faddeeva A."/>
            <person name="Derks M.F."/>
            <person name="Anvar Y."/>
            <person name="Smit S."/>
            <person name="Van Straalen N."/>
            <person name="Roelofs D."/>
        </authorList>
    </citation>
    <scope>NUCLEOTIDE SEQUENCE [LARGE SCALE GENOMIC DNA]</scope>
    <source>
        <strain evidence="8 9">VU population</strain>
        <tissue evidence="8">Whole body</tissue>
    </source>
</reference>
<dbReference type="Proteomes" id="UP000198287">
    <property type="component" value="Unassembled WGS sequence"/>
</dbReference>
<evidence type="ECO:0000256" key="4">
    <source>
        <dbReference type="ARBA" id="ARBA00022679"/>
    </source>
</evidence>
<keyword evidence="5" id="KW-0012">Acyltransferase</keyword>
<dbReference type="GO" id="GO:0019432">
    <property type="term" value="P:triglyceride biosynthetic process"/>
    <property type="evidence" value="ECO:0007669"/>
    <property type="project" value="UniProtKB-UniPathway"/>
</dbReference>
<dbReference type="GO" id="GO:0005886">
    <property type="term" value="C:plasma membrane"/>
    <property type="evidence" value="ECO:0007669"/>
    <property type="project" value="TreeGrafter"/>
</dbReference>
<evidence type="ECO:0000256" key="6">
    <source>
        <dbReference type="ARBA" id="ARBA00048109"/>
    </source>
</evidence>